<sequence length="147" mass="16737">MEDADVAMFVCSAWQGMRVIQGYTYHYGMAKNIGMIGNQGICSDLVARPYMKNDLNISVMCLGARMHTKAEDGELGIGMPIRMLWQLIEGVVNTINPSMEDKRKEDLLERLAEEKEDIGITVELGKMYGSYGKHMKYPEKLYEKELF</sequence>
<dbReference type="AlphaFoldDB" id="A0A414ADF7"/>
<dbReference type="EMBL" id="QSEW01000035">
    <property type="protein sequence ID" value="RGZ96415.1"/>
    <property type="molecule type" value="Genomic_DNA"/>
</dbReference>
<name>A0A414ADF7_9FIRM</name>
<accession>A0A414ADF7</accession>
<dbReference type="PANTHER" id="PTHR37954">
    <property type="entry name" value="BLL4979 PROTEIN"/>
    <property type="match status" value="1"/>
</dbReference>
<dbReference type="Proteomes" id="UP000284962">
    <property type="component" value="Unassembled WGS sequence"/>
</dbReference>
<gene>
    <name evidence="1" type="ORF">DW957_15580</name>
</gene>
<dbReference type="InterPro" id="IPR003748">
    <property type="entry name" value="DUF169"/>
</dbReference>
<evidence type="ECO:0000313" key="1">
    <source>
        <dbReference type="EMBL" id="RGZ96415.1"/>
    </source>
</evidence>
<reference evidence="1 2" key="1">
    <citation type="submission" date="2018-08" db="EMBL/GenBank/DDBJ databases">
        <title>A genome reference for cultivated species of the human gut microbiota.</title>
        <authorList>
            <person name="Zou Y."/>
            <person name="Xue W."/>
            <person name="Luo G."/>
        </authorList>
    </citation>
    <scope>NUCLEOTIDE SEQUENCE [LARGE SCALE GENOMIC DNA]</scope>
    <source>
        <strain evidence="1 2">AM46-16</strain>
    </source>
</reference>
<protein>
    <submittedName>
        <fullName evidence="1">Uncharacterized protein</fullName>
    </submittedName>
</protein>
<proteinExistence type="predicted"/>
<comment type="caution">
    <text evidence="1">The sequence shown here is derived from an EMBL/GenBank/DDBJ whole genome shotgun (WGS) entry which is preliminary data.</text>
</comment>
<evidence type="ECO:0000313" key="2">
    <source>
        <dbReference type="Proteomes" id="UP000284962"/>
    </source>
</evidence>
<dbReference type="PANTHER" id="PTHR37954:SF3">
    <property type="entry name" value="DUF169 DOMAIN-CONTAINING PROTEIN"/>
    <property type="match status" value="1"/>
</dbReference>
<organism evidence="1 2">
    <name type="scientific">Dorea formicigenerans</name>
    <dbReference type="NCBI Taxonomy" id="39486"/>
    <lineage>
        <taxon>Bacteria</taxon>
        <taxon>Bacillati</taxon>
        <taxon>Bacillota</taxon>
        <taxon>Clostridia</taxon>
        <taxon>Lachnospirales</taxon>
        <taxon>Lachnospiraceae</taxon>
        <taxon>Dorea</taxon>
    </lineage>
</organism>
<dbReference type="Pfam" id="PF02596">
    <property type="entry name" value="DUF169"/>
    <property type="match status" value="1"/>
</dbReference>